<evidence type="ECO:0000313" key="1">
    <source>
        <dbReference type="EMBL" id="TXB68317.1"/>
    </source>
</evidence>
<gene>
    <name evidence="1" type="ORF">FRY97_02755</name>
</gene>
<evidence type="ECO:0000313" key="2">
    <source>
        <dbReference type="Proteomes" id="UP000321580"/>
    </source>
</evidence>
<dbReference type="AlphaFoldDB" id="A0A5C6S1L5"/>
<reference evidence="1 2" key="1">
    <citation type="submission" date="2019-08" db="EMBL/GenBank/DDBJ databases">
        <title>Genome of Phaeodactylibacter luteus.</title>
        <authorList>
            <person name="Bowman J.P."/>
        </authorList>
    </citation>
    <scope>NUCLEOTIDE SEQUENCE [LARGE SCALE GENOMIC DNA]</scope>
    <source>
        <strain evidence="1 2">KCTC 42180</strain>
    </source>
</reference>
<name>A0A5C6S1L5_9BACT</name>
<organism evidence="1 2">
    <name type="scientific">Phaeodactylibacter luteus</name>
    <dbReference type="NCBI Taxonomy" id="1564516"/>
    <lineage>
        <taxon>Bacteria</taxon>
        <taxon>Pseudomonadati</taxon>
        <taxon>Bacteroidota</taxon>
        <taxon>Saprospiria</taxon>
        <taxon>Saprospirales</taxon>
        <taxon>Haliscomenobacteraceae</taxon>
        <taxon>Phaeodactylibacter</taxon>
    </lineage>
</organism>
<dbReference type="EMBL" id="VOOR01000004">
    <property type="protein sequence ID" value="TXB68317.1"/>
    <property type="molecule type" value="Genomic_DNA"/>
</dbReference>
<dbReference type="Proteomes" id="UP000321580">
    <property type="component" value="Unassembled WGS sequence"/>
</dbReference>
<keyword evidence="2" id="KW-1185">Reference proteome</keyword>
<proteinExistence type="predicted"/>
<dbReference type="RefSeq" id="WP_147165897.1">
    <property type="nucleotide sequence ID" value="NZ_VOOR01000004.1"/>
</dbReference>
<sequence length="191" mass="21693">MARRKLSEELKKAISLLPAKEKDKLLFRLVPKDESLVARLEFELLEGTGTADERREALREELEMALKRAVETFYSPGYLLLDLRAFSGAINRHVKATKDKYGEVALNLLLLNYPLRHLKDELSGFSPGRAQTFNKYVVKRAAKILKLLERQHEDVLLDFEEGLHELGAHIRQSPQLMRMAKAEGLDVGGLG</sequence>
<dbReference type="OrthoDB" id="1432119at2"/>
<comment type="caution">
    <text evidence="1">The sequence shown here is derived from an EMBL/GenBank/DDBJ whole genome shotgun (WGS) entry which is preliminary data.</text>
</comment>
<protein>
    <submittedName>
        <fullName evidence="1">Uncharacterized protein</fullName>
    </submittedName>
</protein>
<accession>A0A5C6S1L5</accession>